<organism evidence="1 2">
    <name type="scientific">Gossypium klotzschianum</name>
    <dbReference type="NCBI Taxonomy" id="34286"/>
    <lineage>
        <taxon>Eukaryota</taxon>
        <taxon>Viridiplantae</taxon>
        <taxon>Streptophyta</taxon>
        <taxon>Embryophyta</taxon>
        <taxon>Tracheophyta</taxon>
        <taxon>Spermatophyta</taxon>
        <taxon>Magnoliopsida</taxon>
        <taxon>eudicotyledons</taxon>
        <taxon>Gunneridae</taxon>
        <taxon>Pentapetalae</taxon>
        <taxon>rosids</taxon>
        <taxon>malvids</taxon>
        <taxon>Malvales</taxon>
        <taxon>Malvaceae</taxon>
        <taxon>Malvoideae</taxon>
        <taxon>Gossypium</taxon>
    </lineage>
</organism>
<accession>A0A7J8UAZ3</accession>
<reference evidence="1 2" key="1">
    <citation type="journal article" date="2019" name="Genome Biol. Evol.">
        <title>Insights into the evolution of the New World diploid cottons (Gossypium, subgenus Houzingenia) based on genome sequencing.</title>
        <authorList>
            <person name="Grover C.E."/>
            <person name="Arick M.A. 2nd"/>
            <person name="Thrash A."/>
            <person name="Conover J.L."/>
            <person name="Sanders W.S."/>
            <person name="Peterson D.G."/>
            <person name="Frelichowski J.E."/>
            <person name="Scheffler J.A."/>
            <person name="Scheffler B.E."/>
            <person name="Wendel J.F."/>
        </authorList>
    </citation>
    <scope>NUCLEOTIDE SEQUENCE [LARGE SCALE GENOMIC DNA]</scope>
    <source>
        <strain evidence="1">57</strain>
        <tissue evidence="1">Leaf</tissue>
    </source>
</reference>
<evidence type="ECO:0000313" key="1">
    <source>
        <dbReference type="EMBL" id="MBA0647627.1"/>
    </source>
</evidence>
<sequence>MEKTSFTLWKRLETLYATMSLANHLVLKRLFTFRMNESELFRYHISQFITLLNNLKNVEVHIDDEDQSMLLLYSLPPSCKSFRETLIYGRDKLSFEDVKGHLLSRDKLDNEFGFNSKADRQEGRCSWC</sequence>
<proteinExistence type="predicted"/>
<dbReference type="Pfam" id="PF14223">
    <property type="entry name" value="Retrotran_gag_2"/>
    <property type="match status" value="1"/>
</dbReference>
<evidence type="ECO:0000313" key="2">
    <source>
        <dbReference type="Proteomes" id="UP000593573"/>
    </source>
</evidence>
<comment type="caution">
    <text evidence="1">The sequence shown here is derived from an EMBL/GenBank/DDBJ whole genome shotgun (WGS) entry which is preliminary data.</text>
</comment>
<dbReference type="Proteomes" id="UP000593573">
    <property type="component" value="Unassembled WGS sequence"/>
</dbReference>
<keyword evidence="2" id="KW-1185">Reference proteome</keyword>
<evidence type="ECO:0008006" key="3">
    <source>
        <dbReference type="Google" id="ProtNLM"/>
    </source>
</evidence>
<gene>
    <name evidence="1" type="ORF">Goklo_015469</name>
</gene>
<protein>
    <recommendedName>
        <fullName evidence="3">Retrovirus-related Pol polyprotein from transposon TNT 1-94</fullName>
    </recommendedName>
</protein>
<name>A0A7J8UAZ3_9ROSI</name>
<dbReference type="EMBL" id="JABFAB010000005">
    <property type="protein sequence ID" value="MBA0647627.1"/>
    <property type="molecule type" value="Genomic_DNA"/>
</dbReference>
<dbReference type="OrthoDB" id="1744659at2759"/>
<dbReference type="AlphaFoldDB" id="A0A7J8UAZ3"/>